<dbReference type="GO" id="GO:0008360">
    <property type="term" value="P:regulation of cell shape"/>
    <property type="evidence" value="ECO:0007669"/>
    <property type="project" value="UniProtKB-KW"/>
</dbReference>
<evidence type="ECO:0000256" key="2">
    <source>
        <dbReference type="ARBA" id="ARBA00004236"/>
    </source>
</evidence>
<keyword evidence="4" id="KW-0997">Cell inner membrane</keyword>
<dbReference type="PANTHER" id="PTHR30627">
    <property type="entry name" value="PEPTIDOGLYCAN D,D-TRANSPEPTIDASE"/>
    <property type="match status" value="1"/>
</dbReference>
<feature type="domain" description="Penicillin-binding protein transpeptidase" evidence="14">
    <location>
        <begin position="297"/>
        <end position="630"/>
    </location>
</feature>
<evidence type="ECO:0000256" key="12">
    <source>
        <dbReference type="ARBA" id="ARBA00023316"/>
    </source>
</evidence>
<evidence type="ECO:0000313" key="16">
    <source>
        <dbReference type="EMBL" id="OGD40313.1"/>
    </source>
</evidence>
<dbReference type="GO" id="GO:0009002">
    <property type="term" value="F:serine-type D-Ala-D-Ala carboxypeptidase activity"/>
    <property type="evidence" value="ECO:0007669"/>
    <property type="project" value="InterPro"/>
</dbReference>
<evidence type="ECO:0000256" key="8">
    <source>
        <dbReference type="ARBA" id="ARBA00022960"/>
    </source>
</evidence>
<dbReference type="InterPro" id="IPR012338">
    <property type="entry name" value="Beta-lactam/transpept-like"/>
</dbReference>
<evidence type="ECO:0000256" key="4">
    <source>
        <dbReference type="ARBA" id="ARBA00022519"/>
    </source>
</evidence>
<protein>
    <submittedName>
        <fullName evidence="16">Penicillin-binding protein 2</fullName>
    </submittedName>
</protein>
<dbReference type="Gene3D" id="3.40.710.10">
    <property type="entry name" value="DD-peptidase/beta-lactamase superfamily"/>
    <property type="match status" value="1"/>
</dbReference>
<keyword evidence="6 13" id="KW-0812">Transmembrane</keyword>
<dbReference type="NCBIfam" id="TIGR03423">
    <property type="entry name" value="pbp2_mrdA"/>
    <property type="match status" value="1"/>
</dbReference>
<dbReference type="InterPro" id="IPR050515">
    <property type="entry name" value="Beta-lactam/transpept"/>
</dbReference>
<dbReference type="Gene3D" id="3.90.1310.10">
    <property type="entry name" value="Penicillin-binding protein 2a (Domain 2)"/>
    <property type="match status" value="1"/>
</dbReference>
<comment type="caution">
    <text evidence="16">The sequence shown here is derived from an EMBL/GenBank/DDBJ whole genome shotgun (WGS) entry which is preliminary data.</text>
</comment>
<accession>A0A1F5CBU4</accession>
<dbReference type="InterPro" id="IPR005311">
    <property type="entry name" value="PBP_dimer"/>
</dbReference>
<evidence type="ECO:0000259" key="14">
    <source>
        <dbReference type="Pfam" id="PF00905"/>
    </source>
</evidence>
<evidence type="ECO:0000256" key="1">
    <source>
        <dbReference type="ARBA" id="ARBA00004167"/>
    </source>
</evidence>
<feature type="domain" description="Penicillin-binding protein dimerisation" evidence="15">
    <location>
        <begin position="85"/>
        <end position="256"/>
    </location>
</feature>
<dbReference type="EMBL" id="MEYV01000010">
    <property type="protein sequence ID" value="OGD40313.1"/>
    <property type="molecule type" value="Genomic_DNA"/>
</dbReference>
<dbReference type="SUPFAM" id="SSF56601">
    <property type="entry name" value="beta-lactamase/transpeptidase-like"/>
    <property type="match status" value="1"/>
</dbReference>
<evidence type="ECO:0000256" key="10">
    <source>
        <dbReference type="ARBA" id="ARBA00022989"/>
    </source>
</evidence>
<evidence type="ECO:0000256" key="11">
    <source>
        <dbReference type="ARBA" id="ARBA00023136"/>
    </source>
</evidence>
<keyword evidence="12" id="KW-0961">Cell wall biogenesis/degradation</keyword>
<dbReference type="InterPro" id="IPR017790">
    <property type="entry name" value="Penicillin-binding_protein_2"/>
</dbReference>
<reference evidence="16 17" key="1">
    <citation type="journal article" date="2016" name="Nat. Commun.">
        <title>Thousands of microbial genomes shed light on interconnected biogeochemical processes in an aquifer system.</title>
        <authorList>
            <person name="Anantharaman K."/>
            <person name="Brown C.T."/>
            <person name="Hug L.A."/>
            <person name="Sharon I."/>
            <person name="Castelle C.J."/>
            <person name="Probst A.J."/>
            <person name="Thomas B.C."/>
            <person name="Singh A."/>
            <person name="Wilkins M.J."/>
            <person name="Karaoz U."/>
            <person name="Brodie E.L."/>
            <person name="Williams K.H."/>
            <person name="Hubbard S.S."/>
            <person name="Banfield J.F."/>
        </authorList>
    </citation>
    <scope>NUCLEOTIDE SEQUENCE [LARGE SCALE GENOMIC DNA]</scope>
</reference>
<dbReference type="SUPFAM" id="SSF56519">
    <property type="entry name" value="Penicillin binding protein dimerisation domain"/>
    <property type="match status" value="1"/>
</dbReference>
<name>A0A1F5CBU4_9BACT</name>
<evidence type="ECO:0000256" key="3">
    <source>
        <dbReference type="ARBA" id="ARBA00022475"/>
    </source>
</evidence>
<dbReference type="Proteomes" id="UP000177197">
    <property type="component" value="Unassembled WGS sequence"/>
</dbReference>
<keyword evidence="8" id="KW-0133">Cell shape</keyword>
<dbReference type="Pfam" id="PF00905">
    <property type="entry name" value="Transpeptidase"/>
    <property type="match status" value="1"/>
</dbReference>
<proteinExistence type="predicted"/>
<evidence type="ECO:0000256" key="13">
    <source>
        <dbReference type="SAM" id="Phobius"/>
    </source>
</evidence>
<comment type="subcellular location">
    <subcellularLocation>
        <location evidence="2">Cell membrane</location>
    </subcellularLocation>
    <subcellularLocation>
        <location evidence="1">Membrane</location>
        <topology evidence="1">Single-pass membrane protein</topology>
    </subcellularLocation>
</comment>
<keyword evidence="5" id="KW-0645">Protease</keyword>
<dbReference type="GO" id="GO:0006508">
    <property type="term" value="P:proteolysis"/>
    <property type="evidence" value="ECO:0007669"/>
    <property type="project" value="UniProtKB-KW"/>
</dbReference>
<dbReference type="InterPro" id="IPR001460">
    <property type="entry name" value="PCN-bd_Tpept"/>
</dbReference>
<evidence type="ECO:0000256" key="9">
    <source>
        <dbReference type="ARBA" id="ARBA00022984"/>
    </source>
</evidence>
<dbReference type="InterPro" id="IPR036138">
    <property type="entry name" value="PBP_dimer_sf"/>
</dbReference>
<dbReference type="GO" id="GO:0071555">
    <property type="term" value="P:cell wall organization"/>
    <property type="evidence" value="ECO:0007669"/>
    <property type="project" value="UniProtKB-KW"/>
</dbReference>
<dbReference type="AlphaFoldDB" id="A0A1F5CBU4"/>
<evidence type="ECO:0000256" key="5">
    <source>
        <dbReference type="ARBA" id="ARBA00022670"/>
    </source>
</evidence>
<keyword evidence="3" id="KW-1003">Cell membrane</keyword>
<dbReference type="Pfam" id="PF03717">
    <property type="entry name" value="PBP_dimer"/>
    <property type="match status" value="1"/>
</dbReference>
<evidence type="ECO:0000256" key="7">
    <source>
        <dbReference type="ARBA" id="ARBA00022801"/>
    </source>
</evidence>
<organism evidence="16 17">
    <name type="scientific">Candidatus Azambacteria bacterium RIFCSPLOWO2_02_FULL_44_14</name>
    <dbReference type="NCBI Taxonomy" id="1797306"/>
    <lineage>
        <taxon>Bacteria</taxon>
        <taxon>Candidatus Azamiibacteriota</taxon>
    </lineage>
</organism>
<keyword evidence="11 13" id="KW-0472">Membrane</keyword>
<dbReference type="Gene3D" id="3.30.1390.30">
    <property type="entry name" value="Penicillin-binding protein 2a, domain 3"/>
    <property type="match status" value="1"/>
</dbReference>
<keyword evidence="10 13" id="KW-1133">Transmembrane helix</keyword>
<feature type="transmembrane region" description="Helical" evidence="13">
    <location>
        <begin position="42"/>
        <end position="62"/>
    </location>
</feature>
<keyword evidence="9" id="KW-0573">Peptidoglycan synthesis</keyword>
<dbReference type="GO" id="GO:0008658">
    <property type="term" value="F:penicillin binding"/>
    <property type="evidence" value="ECO:0007669"/>
    <property type="project" value="InterPro"/>
</dbReference>
<evidence type="ECO:0000256" key="6">
    <source>
        <dbReference type="ARBA" id="ARBA00022692"/>
    </source>
</evidence>
<evidence type="ECO:0000259" key="15">
    <source>
        <dbReference type="Pfam" id="PF03717"/>
    </source>
</evidence>
<evidence type="ECO:0000313" key="17">
    <source>
        <dbReference type="Proteomes" id="UP000177197"/>
    </source>
</evidence>
<dbReference type="GO" id="GO:0009252">
    <property type="term" value="P:peptidoglycan biosynthetic process"/>
    <property type="evidence" value="ECO:0007669"/>
    <property type="project" value="UniProtKB-KW"/>
</dbReference>
<dbReference type="GO" id="GO:0005886">
    <property type="term" value="C:plasma membrane"/>
    <property type="evidence" value="ECO:0007669"/>
    <property type="project" value="UniProtKB-SubCell"/>
</dbReference>
<keyword evidence="7" id="KW-0378">Hydrolase</keyword>
<gene>
    <name evidence="16" type="ORF">A3I30_03405</name>
</gene>
<dbReference type="GO" id="GO:0071972">
    <property type="term" value="F:peptidoglycan L,D-transpeptidase activity"/>
    <property type="evidence" value="ECO:0007669"/>
    <property type="project" value="TreeGrafter"/>
</dbReference>
<sequence>MAKKLSNFQIEPEELLLDRHESRSIFLDDDSKVENHLNPKNFWALFLFSFIILAVLLGRAFWLNVVKGDYYTKKAQSNNVRFWPQQALRGIIYDRNNKALVENVPVFNLLTITKFLPKNGVELDAMFDSVAVIIDISADTLKKGLAGLDDNMLDPVILQSNIGEEKVLAFEARSEEFPGLVIEKSAIRNYKNGPAFFHMLGYLGRVAKSDIMDDNYYFLTDSIGSFGLESKYEKELRGKKGERATLLNSNGAVLNQVIAEESVPGNNLILSIDGGLQEVLYNSLKNTKIAWKGSGAAAVALDPRNGEVLALVSLPSPDGNDFSRGLTVSKYKIITSDPERPLFNRAISGLYPAGSTVKPLIASAALQEKIIDPIKQIDDTLGYISIPNQYDPDIVYIFKDWKAHGYVDMRSAIAVSANVYFYTIGGGYKNIKGLGIEKIDKYLSLFGLGSVLGIDLNGEKPGLVPTPDWKKKVRKEDWFTGDTYNVSIGQGDLMVTPLQMASAIAAIANNGTLWQPRIVRSISSPEDDILSEFKSNSIRENFIDPENLKIVREGMRQAVHEGSAHLLSALPFETAGKTGTAQFGSANSKSNAWFVGFAPYENPRLTLAIVVDGAGEGSSAAVPIAKDVFEWYFNQPENMLR</sequence>
<dbReference type="PANTHER" id="PTHR30627:SF2">
    <property type="entry name" value="PEPTIDOGLYCAN D,D-TRANSPEPTIDASE MRDA"/>
    <property type="match status" value="1"/>
</dbReference>